<accession>A0A5S9MFI1</accession>
<dbReference type="AlphaFoldDB" id="A0A5S9MFI1"/>
<reference evidence="1 2" key="1">
    <citation type="submission" date="2019-12" db="EMBL/GenBank/DDBJ databases">
        <title>Full genome sequence of a Bacillus safensis strain isolated from commercially available natto in Indonesia.</title>
        <authorList>
            <person name="Yoshida M."/>
            <person name="Uomi M."/>
            <person name="Waturangi D."/>
            <person name="Ekaputri J.J."/>
            <person name="Setiamarga D.H.E."/>
        </authorList>
    </citation>
    <scope>NUCLEOTIDE SEQUENCE [LARGE SCALE GENOMIC DNA]</scope>
    <source>
        <strain evidence="1 2">IDN1</strain>
    </source>
</reference>
<sequence>MFIVIAILTIGNTFSENLYLNKYYENMTETGLTKADGDTLMSWLYFNEDGKMEADDQLKQAVEKKETAGCK</sequence>
<organism evidence="1 2">
    <name type="scientific">Bacillus safensis</name>
    <dbReference type="NCBI Taxonomy" id="561879"/>
    <lineage>
        <taxon>Bacteria</taxon>
        <taxon>Bacillati</taxon>
        <taxon>Bacillota</taxon>
        <taxon>Bacilli</taxon>
        <taxon>Bacillales</taxon>
        <taxon>Bacillaceae</taxon>
        <taxon>Bacillus</taxon>
    </lineage>
</organism>
<evidence type="ECO:0000313" key="2">
    <source>
        <dbReference type="Proteomes" id="UP000464658"/>
    </source>
</evidence>
<dbReference type="EMBL" id="AP021906">
    <property type="protein sequence ID" value="BBP92247.1"/>
    <property type="molecule type" value="Genomic_DNA"/>
</dbReference>
<gene>
    <name evidence="1" type="ORF">BsIDN1_58650</name>
</gene>
<name>A0A5S9MFI1_BACIA</name>
<protein>
    <submittedName>
        <fullName evidence="1">Uncharacterized protein</fullName>
    </submittedName>
</protein>
<dbReference type="Proteomes" id="UP000464658">
    <property type="component" value="Chromosome"/>
</dbReference>
<evidence type="ECO:0000313" key="1">
    <source>
        <dbReference type="EMBL" id="BBP92247.1"/>
    </source>
</evidence>
<proteinExistence type="predicted"/>